<protein>
    <submittedName>
        <fullName evidence="5">Uncharacterized protein</fullName>
    </submittedName>
</protein>
<dbReference type="Gene3D" id="3.40.50.150">
    <property type="entry name" value="Vaccinia Virus protein VP39"/>
    <property type="match status" value="1"/>
</dbReference>
<organism evidence="5">
    <name type="scientific">Cladocopium goreaui</name>
    <dbReference type="NCBI Taxonomy" id="2562237"/>
    <lineage>
        <taxon>Eukaryota</taxon>
        <taxon>Sar</taxon>
        <taxon>Alveolata</taxon>
        <taxon>Dinophyceae</taxon>
        <taxon>Suessiales</taxon>
        <taxon>Symbiodiniaceae</taxon>
        <taxon>Cladocopium</taxon>
    </lineage>
</organism>
<evidence type="ECO:0000313" key="5">
    <source>
        <dbReference type="EMBL" id="CAI4006893.1"/>
    </source>
</evidence>
<dbReference type="Pfam" id="PF00145">
    <property type="entry name" value="DNA_methylase"/>
    <property type="match status" value="1"/>
</dbReference>
<dbReference type="EMBL" id="CAMXCT020003913">
    <property type="protein sequence ID" value="CAL1160268.1"/>
    <property type="molecule type" value="Genomic_DNA"/>
</dbReference>
<dbReference type="OrthoDB" id="414133at2759"/>
<keyword evidence="2" id="KW-0808">Transferase</keyword>
<feature type="chain" id="PRO_5043271275" evidence="4">
    <location>
        <begin position="18"/>
        <end position="615"/>
    </location>
</feature>
<evidence type="ECO:0000256" key="1">
    <source>
        <dbReference type="ARBA" id="ARBA00022603"/>
    </source>
</evidence>
<dbReference type="AlphaFoldDB" id="A0A9P1DBN9"/>
<feature type="compositionally biased region" description="Low complexity" evidence="3">
    <location>
        <begin position="218"/>
        <end position="245"/>
    </location>
</feature>
<proteinExistence type="predicted"/>
<dbReference type="SUPFAM" id="SSF53335">
    <property type="entry name" value="S-adenosyl-L-methionine-dependent methyltransferases"/>
    <property type="match status" value="1"/>
</dbReference>
<evidence type="ECO:0000313" key="6">
    <source>
        <dbReference type="EMBL" id="CAL1160268.1"/>
    </source>
</evidence>
<name>A0A9P1DBN9_9DINO</name>
<accession>A0A9P1DBN9</accession>
<feature type="region of interest" description="Disordered" evidence="3">
    <location>
        <begin position="157"/>
        <end position="246"/>
    </location>
</feature>
<feature type="signal peptide" evidence="4">
    <location>
        <begin position="1"/>
        <end position="17"/>
    </location>
</feature>
<dbReference type="InterPro" id="IPR001525">
    <property type="entry name" value="C5_MeTfrase"/>
</dbReference>
<sequence length="615" mass="63637">MVRTVAFLAVMMVLVMAGSDDAPPRPLLGRVFGAVMGAAAPTRPPVVPAPGVVPMAGPAVPMGPAVPAGVLPAGPAVPVGPAVPLGPGMVPTGPALPVAHMAPTAPMMPGGAAPMTMTHGVWQGVPIGPPHHYPSHLFGAPGCGHAMTGGAGMPGHCPAAVPPDRSTGTTPAAGAPGADAVAKASSKAGNDVPPADTSSLPPWRSSRRGATPEAVEIASSPSTPAAADPGPSVPAPSGSAVPADATAEPGDKGINFALRVWAVTAVVTALAVQVAALAVPPTPATNTVTPAASGNPAAGSGSTATAVLDEFQRQLQGSKQVTVREKVPLEPELPASQSFCGQAPALPLGTWTVASDCSGLCTEGLASNLSLFQQSCGQIVICTALDSRVRVIPEQVEKEAPKMTEEPLWRMFLPKSCYNVYWGKMSTVQHGGLPHHRDRLYVVGIRADVQIRAFQFPTPFPRHITLEQLLGPGVEPKKDLASMTVDADGSMLSNTVRKNLAQFQKEVSQKNLLHADWIVDCGGSKPTYMLGKCPCLILSRCKGKHGYWSQLHQRFLGPKDFFLLQGIPVHSYCYDSSKHTASTLGELAGNAMSVAVVRRIVRQILLARGILDERV</sequence>
<keyword evidence="4" id="KW-0732">Signal</keyword>
<evidence type="ECO:0000313" key="7">
    <source>
        <dbReference type="Proteomes" id="UP001152797"/>
    </source>
</evidence>
<feature type="compositionally biased region" description="Low complexity" evidence="3">
    <location>
        <begin position="166"/>
        <end position="186"/>
    </location>
</feature>
<keyword evidence="7" id="KW-1185">Reference proteome</keyword>
<gene>
    <name evidence="5" type="ORF">C1SCF055_LOCUS32492</name>
</gene>
<evidence type="ECO:0000256" key="3">
    <source>
        <dbReference type="SAM" id="MobiDB-lite"/>
    </source>
</evidence>
<comment type="caution">
    <text evidence="5">The sequence shown here is derived from an EMBL/GenBank/DDBJ whole genome shotgun (WGS) entry which is preliminary data.</text>
</comment>
<dbReference type="GO" id="GO:0032259">
    <property type="term" value="P:methylation"/>
    <property type="evidence" value="ECO:0007669"/>
    <property type="project" value="UniProtKB-KW"/>
</dbReference>
<dbReference type="Proteomes" id="UP001152797">
    <property type="component" value="Unassembled WGS sequence"/>
</dbReference>
<reference evidence="6" key="2">
    <citation type="submission" date="2024-04" db="EMBL/GenBank/DDBJ databases">
        <authorList>
            <person name="Chen Y."/>
            <person name="Shah S."/>
            <person name="Dougan E. K."/>
            <person name="Thang M."/>
            <person name="Chan C."/>
        </authorList>
    </citation>
    <scope>NUCLEOTIDE SEQUENCE [LARGE SCALE GENOMIC DNA]</scope>
</reference>
<reference evidence="5" key="1">
    <citation type="submission" date="2022-10" db="EMBL/GenBank/DDBJ databases">
        <authorList>
            <person name="Chen Y."/>
            <person name="Dougan E. K."/>
            <person name="Chan C."/>
            <person name="Rhodes N."/>
            <person name="Thang M."/>
        </authorList>
    </citation>
    <scope>NUCLEOTIDE SEQUENCE</scope>
</reference>
<dbReference type="InterPro" id="IPR029063">
    <property type="entry name" value="SAM-dependent_MTases_sf"/>
</dbReference>
<dbReference type="EMBL" id="CAMXCT010003913">
    <property type="protein sequence ID" value="CAI4006893.1"/>
    <property type="molecule type" value="Genomic_DNA"/>
</dbReference>
<dbReference type="Gene3D" id="3.90.120.10">
    <property type="entry name" value="DNA Methylase, subunit A, domain 2"/>
    <property type="match status" value="1"/>
</dbReference>
<evidence type="ECO:0000256" key="2">
    <source>
        <dbReference type="ARBA" id="ARBA00022679"/>
    </source>
</evidence>
<evidence type="ECO:0000256" key="4">
    <source>
        <dbReference type="SAM" id="SignalP"/>
    </source>
</evidence>
<dbReference type="GO" id="GO:0008168">
    <property type="term" value="F:methyltransferase activity"/>
    <property type="evidence" value="ECO:0007669"/>
    <property type="project" value="UniProtKB-KW"/>
</dbReference>
<keyword evidence="1" id="KW-0489">Methyltransferase</keyword>
<dbReference type="EMBL" id="CAMXCT030003913">
    <property type="protein sequence ID" value="CAL4794205.1"/>
    <property type="molecule type" value="Genomic_DNA"/>
</dbReference>